<comment type="caution">
    <text evidence="2">The sequence shown here is derived from an EMBL/GenBank/DDBJ whole genome shotgun (WGS) entry which is preliminary data.</text>
</comment>
<reference evidence="2 3" key="1">
    <citation type="submission" date="2024-01" db="EMBL/GenBank/DDBJ databases">
        <title>Maribacter spp. originated from different algae showed divergent polysaccharides utilization ability.</title>
        <authorList>
            <person name="Wang H."/>
            <person name="Wu Y."/>
        </authorList>
    </citation>
    <scope>NUCLEOTIDE SEQUENCE [LARGE SCALE GENOMIC DNA]</scope>
    <source>
        <strain evidence="2 3">PR1</strain>
    </source>
</reference>
<keyword evidence="2" id="KW-0012">Acyltransferase</keyword>
<evidence type="ECO:0000313" key="3">
    <source>
        <dbReference type="Proteomes" id="UP001356308"/>
    </source>
</evidence>
<evidence type="ECO:0000259" key="1">
    <source>
        <dbReference type="PROSITE" id="PS51186"/>
    </source>
</evidence>
<protein>
    <submittedName>
        <fullName evidence="2">GNAT family N-acetyltransferase</fullName>
        <ecNumber evidence="2">2.3.1.-</ecNumber>
    </submittedName>
</protein>
<dbReference type="EC" id="2.3.1.-" evidence="2"/>
<proteinExistence type="predicted"/>
<organism evidence="2 3">
    <name type="scientific">Maribacter cobaltidurans</name>
    <dbReference type="NCBI Taxonomy" id="1178778"/>
    <lineage>
        <taxon>Bacteria</taxon>
        <taxon>Pseudomonadati</taxon>
        <taxon>Bacteroidota</taxon>
        <taxon>Flavobacteriia</taxon>
        <taxon>Flavobacteriales</taxon>
        <taxon>Flavobacteriaceae</taxon>
        <taxon>Maribacter</taxon>
    </lineage>
</organism>
<evidence type="ECO:0000313" key="2">
    <source>
        <dbReference type="EMBL" id="MEE1975191.1"/>
    </source>
</evidence>
<dbReference type="RefSeq" id="WP_272650020.1">
    <property type="nucleotide sequence ID" value="NZ_JAZDDG010000002.1"/>
</dbReference>
<dbReference type="GO" id="GO:0016746">
    <property type="term" value="F:acyltransferase activity"/>
    <property type="evidence" value="ECO:0007669"/>
    <property type="project" value="UniProtKB-KW"/>
</dbReference>
<dbReference type="Gene3D" id="3.40.630.30">
    <property type="match status" value="2"/>
</dbReference>
<feature type="domain" description="N-acetyltransferase" evidence="1">
    <location>
        <begin position="188"/>
        <end position="331"/>
    </location>
</feature>
<dbReference type="Pfam" id="PF13302">
    <property type="entry name" value="Acetyltransf_3"/>
    <property type="match status" value="1"/>
</dbReference>
<name>A0ABU7IQV5_9FLAO</name>
<dbReference type="InterPro" id="IPR000182">
    <property type="entry name" value="GNAT_dom"/>
</dbReference>
<dbReference type="Pfam" id="PF13420">
    <property type="entry name" value="Acetyltransf_4"/>
    <property type="match status" value="1"/>
</dbReference>
<keyword evidence="2" id="KW-0808">Transferase</keyword>
<sequence length="331" mass="39728">MRFPETYPFLECNQFQQGNNKIVPIRYEDRLEIMKWRNEQIYHLRQKEPLTKDKQEAYFRDIIADLFVQEQPNQILFSYLEGEKCIGYGGLVHINWSDKNAELSFVINTDFEKDYFYFHWSTYLYLIEQVAFEELNFHKIYTYAFDLRPQLYEAIENAGFKREATLKEHCFFEKKYTDVVIHSKINDYVLKVAEKHDAELLFYWANDEDVRNNSFNSQPILWKDHLVWLNGKLSSENTRMYILYYKKTPIGQIRFDRNQIEQWVIDYSIGIKFRGKGFGRKIINMGLKKFKNGNFVGLVKNTNLASFKTFEKIGFDSEKASNFETKFILLK</sequence>
<gene>
    <name evidence="2" type="ORF">V1I91_03870</name>
</gene>
<dbReference type="InterPro" id="IPR016181">
    <property type="entry name" value="Acyl_CoA_acyltransferase"/>
</dbReference>
<dbReference type="PANTHER" id="PTHR43415">
    <property type="entry name" value="SPERMIDINE N(1)-ACETYLTRANSFERASE"/>
    <property type="match status" value="1"/>
</dbReference>
<dbReference type="SUPFAM" id="SSF55729">
    <property type="entry name" value="Acyl-CoA N-acyltransferases (Nat)"/>
    <property type="match status" value="2"/>
</dbReference>
<keyword evidence="3" id="KW-1185">Reference proteome</keyword>
<dbReference type="PANTHER" id="PTHR43415:SF3">
    <property type="entry name" value="GNAT-FAMILY ACETYLTRANSFERASE"/>
    <property type="match status" value="1"/>
</dbReference>
<dbReference type="Proteomes" id="UP001356308">
    <property type="component" value="Unassembled WGS sequence"/>
</dbReference>
<accession>A0ABU7IQV5</accession>
<dbReference type="EMBL" id="JAZDDG010000002">
    <property type="protein sequence ID" value="MEE1975191.1"/>
    <property type="molecule type" value="Genomic_DNA"/>
</dbReference>
<dbReference type="PROSITE" id="PS51186">
    <property type="entry name" value="GNAT"/>
    <property type="match status" value="1"/>
</dbReference>